<dbReference type="Gene3D" id="3.40.190.10">
    <property type="entry name" value="Periplasmic binding protein-like II"/>
    <property type="match status" value="1"/>
</dbReference>
<sequence length="432" mass="46416">MKGMSLFQIILVATFAAVAVAAVLIFALAVGGNSASTVGTVTIWGTLDQTAFNTVIRQGFETEPRLAQVTYVQKNADTYINDLTNALAAGQGPDLFLLRQDYAYSQAAKLIPIPSASLSTAQFQGTFVDAAKPFIAEGGVLAVPLSVDPLVLYWNKDMLSSAGYAKPPQYWDELYDIARRITVRSDGGTIKKSAISFGEYINVNNAKDILSLLILQAGGLITTRDQSGKVIPALAPRTGDTTQATPSALRFYTEFSDPSKDDYTWNRSRPEARQSFAANDLALYVGYASEQPLILRMNPNLNFAVTPIPQIRGAATAIDTGRVYGFAIPRTAQNPTGAITIAYLLAAADMSKSLSVALGMPSARRDVLSLGAQGDDELFNKQAIIVRTWVDPDPAQTESIFRGMIENTTSGASLLTEAVQRADQEMAHLLGL</sequence>
<comment type="caution">
    <text evidence="1">The sequence shown here is derived from an EMBL/GenBank/DDBJ whole genome shotgun (WGS) entry which is preliminary data.</text>
</comment>
<protein>
    <recommendedName>
        <fullName evidence="3">ABC transporter substrate-binding protein</fullName>
    </recommendedName>
</protein>
<evidence type="ECO:0008006" key="3">
    <source>
        <dbReference type="Google" id="ProtNLM"/>
    </source>
</evidence>
<gene>
    <name evidence="1" type="ORF">A3C20_03350</name>
</gene>
<dbReference type="EMBL" id="MFLL01000018">
    <property type="protein sequence ID" value="OGG69146.1"/>
    <property type="molecule type" value="Genomic_DNA"/>
</dbReference>
<dbReference type="Pfam" id="PF01547">
    <property type="entry name" value="SBP_bac_1"/>
    <property type="match status" value="1"/>
</dbReference>
<evidence type="ECO:0000313" key="2">
    <source>
        <dbReference type="Proteomes" id="UP000176914"/>
    </source>
</evidence>
<dbReference type="AlphaFoldDB" id="A0A1F6E673"/>
<proteinExistence type="predicted"/>
<dbReference type="InterPro" id="IPR050490">
    <property type="entry name" value="Bact_solute-bd_prot1"/>
</dbReference>
<dbReference type="SUPFAM" id="SSF53850">
    <property type="entry name" value="Periplasmic binding protein-like II"/>
    <property type="match status" value="1"/>
</dbReference>
<reference evidence="1 2" key="1">
    <citation type="journal article" date="2016" name="Nat. Commun.">
        <title>Thousands of microbial genomes shed light on interconnected biogeochemical processes in an aquifer system.</title>
        <authorList>
            <person name="Anantharaman K."/>
            <person name="Brown C.T."/>
            <person name="Hug L.A."/>
            <person name="Sharon I."/>
            <person name="Castelle C.J."/>
            <person name="Probst A.J."/>
            <person name="Thomas B.C."/>
            <person name="Singh A."/>
            <person name="Wilkins M.J."/>
            <person name="Karaoz U."/>
            <person name="Brodie E.L."/>
            <person name="Williams K.H."/>
            <person name="Hubbard S.S."/>
            <person name="Banfield J.F."/>
        </authorList>
    </citation>
    <scope>NUCLEOTIDE SEQUENCE [LARGE SCALE GENOMIC DNA]</scope>
</reference>
<accession>A0A1F6E673</accession>
<name>A0A1F6E673_9BACT</name>
<dbReference type="PANTHER" id="PTHR43649:SF12">
    <property type="entry name" value="DIACETYLCHITOBIOSE BINDING PROTEIN DASA"/>
    <property type="match status" value="1"/>
</dbReference>
<dbReference type="Proteomes" id="UP000176914">
    <property type="component" value="Unassembled WGS sequence"/>
</dbReference>
<evidence type="ECO:0000313" key="1">
    <source>
        <dbReference type="EMBL" id="OGG69146.1"/>
    </source>
</evidence>
<organism evidence="1 2">
    <name type="scientific">Candidatus Kaiserbacteria bacterium RIFCSPHIGHO2_02_FULL_55_25</name>
    <dbReference type="NCBI Taxonomy" id="1798498"/>
    <lineage>
        <taxon>Bacteria</taxon>
        <taxon>Candidatus Kaiseribacteriota</taxon>
    </lineage>
</organism>
<dbReference type="PANTHER" id="PTHR43649">
    <property type="entry name" value="ARABINOSE-BINDING PROTEIN-RELATED"/>
    <property type="match status" value="1"/>
</dbReference>
<dbReference type="InterPro" id="IPR006059">
    <property type="entry name" value="SBP"/>
</dbReference>